<dbReference type="CDD" id="cd00077">
    <property type="entry name" value="HDc"/>
    <property type="match status" value="1"/>
</dbReference>
<organism evidence="1 2">
    <name type="scientific">Acidaminococcus intestini</name>
    <dbReference type="NCBI Taxonomy" id="187327"/>
    <lineage>
        <taxon>Bacteria</taxon>
        <taxon>Bacillati</taxon>
        <taxon>Bacillota</taxon>
        <taxon>Negativicutes</taxon>
        <taxon>Acidaminococcales</taxon>
        <taxon>Acidaminococcaceae</taxon>
        <taxon>Acidaminococcus</taxon>
    </lineage>
</organism>
<comment type="caution">
    <text evidence="1">The sequence shown here is derived from an EMBL/GenBank/DDBJ whole genome shotgun (WGS) entry which is preliminary data.</text>
</comment>
<dbReference type="AlphaFoldDB" id="A0A943EDM3"/>
<name>A0A943EDM3_9FIRM</name>
<sequence length="190" mass="21898">MFLDEALKKEPKTLQETFHTWYDFMEERITFGQFVSLLHTKNHCARVLLYCLKIADLAQLSEEERSVLVKASVFHDSCRQDDTRDVGHGARAAENFKAFAERGEVAFDERTYLIMAYHDRDDELGKAALRKKGLGKAILLYDIFKDADALDRWRISPTALDVRYLRTDWARGLVGYAKRLVAATTLPHAR</sequence>
<evidence type="ECO:0000313" key="1">
    <source>
        <dbReference type="EMBL" id="MBS5519468.1"/>
    </source>
</evidence>
<gene>
    <name evidence="1" type="ORF">KHX13_03905</name>
</gene>
<proteinExistence type="predicted"/>
<reference evidence="1" key="1">
    <citation type="submission" date="2021-02" db="EMBL/GenBank/DDBJ databases">
        <title>Infant gut strain persistence is associated with maternal origin, phylogeny, and functional potential including surface adhesion and iron acquisition.</title>
        <authorList>
            <person name="Lou Y.C."/>
        </authorList>
    </citation>
    <scope>NUCLEOTIDE SEQUENCE</scope>
    <source>
        <strain evidence="1">L3_106_000M1_dasL3_106_000M1_concoct_15</strain>
    </source>
</reference>
<dbReference type="Proteomes" id="UP000754226">
    <property type="component" value="Unassembled WGS sequence"/>
</dbReference>
<dbReference type="InterPro" id="IPR003607">
    <property type="entry name" value="HD/PDEase_dom"/>
</dbReference>
<dbReference type="EMBL" id="JAGZCZ010000004">
    <property type="protein sequence ID" value="MBS5519468.1"/>
    <property type="molecule type" value="Genomic_DNA"/>
</dbReference>
<protein>
    <submittedName>
        <fullName evidence="1">HD domain-containing protein</fullName>
    </submittedName>
</protein>
<dbReference type="SUPFAM" id="SSF109604">
    <property type="entry name" value="HD-domain/PDEase-like"/>
    <property type="match status" value="1"/>
</dbReference>
<dbReference type="Gene3D" id="1.10.3210.10">
    <property type="entry name" value="Hypothetical protein af1432"/>
    <property type="match status" value="1"/>
</dbReference>
<accession>A0A943EDM3</accession>
<evidence type="ECO:0000313" key="2">
    <source>
        <dbReference type="Proteomes" id="UP000754226"/>
    </source>
</evidence>